<keyword evidence="1" id="KW-0472">Membrane</keyword>
<name>A0AAE8XRS8_9MONO</name>
<dbReference type="EMBL" id="MZ328290">
    <property type="protein sequence ID" value="UBB42384.1"/>
    <property type="molecule type" value="Viral_cRNA"/>
</dbReference>
<reference evidence="2" key="1">
    <citation type="submission" date="2021-05" db="EMBL/GenBank/DDBJ databases">
        <title>Comparation of mammalian active virome structures and with host-virus interactions in sympatric communities.</title>
        <authorList>
            <person name="Tan Z."/>
            <person name="Nie F.-Y."/>
            <person name="Zhang Y.-Z."/>
        </authorList>
    </citation>
    <scope>NUCLEOTIDE SEQUENCE</scope>
    <source>
        <strain evidence="2">WFB_Rpear</strain>
    </source>
</reference>
<dbReference type="Proteomes" id="UP001246610">
    <property type="component" value="Segment"/>
</dbReference>
<feature type="transmembrane region" description="Helical" evidence="1">
    <location>
        <begin position="78"/>
        <end position="99"/>
    </location>
</feature>
<accession>A0AAE8XRS8</accession>
<keyword evidence="1" id="KW-1133">Transmembrane helix</keyword>
<evidence type="ECO:0000313" key="2">
    <source>
        <dbReference type="EMBL" id="UBB42384.1"/>
    </source>
</evidence>
<keyword evidence="1" id="KW-0812">Transmembrane</keyword>
<organism evidence="2 3">
    <name type="scientific">Wufeng Rhinolophus pearsonii paramyxovirus 1</name>
    <dbReference type="NCBI Taxonomy" id="2877502"/>
    <lineage>
        <taxon>Viruses</taxon>
        <taxon>Riboviria</taxon>
        <taxon>Orthornavirae</taxon>
        <taxon>Negarnaviricota</taxon>
        <taxon>Haploviricotina</taxon>
        <taxon>Monjiviricetes</taxon>
        <taxon>Mononegavirales</taxon>
        <taxon>Paramyxoviridae</taxon>
        <taxon>Orthoparamyxovirinae</taxon>
        <taxon>Parajeilongvirus</taxon>
        <taxon>Parajeilongvirus rhinolophi</taxon>
    </lineage>
</organism>
<evidence type="ECO:0000313" key="3">
    <source>
        <dbReference type="Proteomes" id="UP001246610"/>
    </source>
</evidence>
<keyword evidence="3" id="KW-1185">Reference proteome</keyword>
<sequence length="224" mass="25792">MGSLSHITLSNSIHYNCNKPGEQEGNLETDYEPVNTNTRNRESSLPTITSYPRHIATTPFRIDSRRAERARMKNSAKATYLCCCVTVILALQIWTVIMMKYVETRLTRIVIKNDNLPIQKQYNIPGSLNLISSKLDSIFRDTNYNIPYLIINRVLPKDYNSARPKGIYLAYGTSMQISIPNYDESNKGRKSKKKDKRDQTMKLEIKFDDRLTEGVHRYCNSTSP</sequence>
<evidence type="ECO:0000256" key="1">
    <source>
        <dbReference type="SAM" id="Phobius"/>
    </source>
</evidence>
<protein>
    <submittedName>
        <fullName evidence="2">Uncharacterized protein</fullName>
    </submittedName>
</protein>
<proteinExistence type="predicted"/>